<keyword evidence="8 11" id="KW-0067">ATP-binding</keyword>
<dbReference type="InterPro" id="IPR011817">
    <property type="entry name" value="Uridylate_kinase"/>
</dbReference>
<dbReference type="GO" id="GO:0005524">
    <property type="term" value="F:ATP binding"/>
    <property type="evidence" value="ECO:0007669"/>
    <property type="project" value="UniProtKB-KW"/>
</dbReference>
<keyword evidence="5 11" id="KW-0808">Transferase</keyword>
<evidence type="ECO:0000256" key="10">
    <source>
        <dbReference type="ARBA" id="ARBA00047767"/>
    </source>
</evidence>
<evidence type="ECO:0000256" key="11">
    <source>
        <dbReference type="HAMAP-Rule" id="MF_01220"/>
    </source>
</evidence>
<dbReference type="SUPFAM" id="SSF53633">
    <property type="entry name" value="Carbamate kinase-like"/>
    <property type="match status" value="1"/>
</dbReference>
<comment type="pathway">
    <text evidence="2 11">Pyrimidine metabolism; CTP biosynthesis via de novo pathway; UDP from UMP (UMPK route): step 1/1.</text>
</comment>
<dbReference type="GO" id="GO:0005737">
    <property type="term" value="C:cytoplasm"/>
    <property type="evidence" value="ECO:0007669"/>
    <property type="project" value="UniProtKB-SubCell"/>
</dbReference>
<dbReference type="PANTHER" id="PTHR42833:SF4">
    <property type="entry name" value="URIDYLATE KINASE PUMPKIN, CHLOROPLASTIC"/>
    <property type="match status" value="1"/>
</dbReference>
<dbReference type="NCBIfam" id="TIGR02075">
    <property type="entry name" value="pyrH_bact"/>
    <property type="match status" value="1"/>
</dbReference>
<feature type="binding site" evidence="11">
    <location>
        <position position="69"/>
    </location>
    <ligand>
        <name>UMP</name>
        <dbReference type="ChEBI" id="CHEBI:57865"/>
    </ligand>
</feature>
<comment type="subunit">
    <text evidence="11">Homohexamer.</text>
</comment>
<dbReference type="HAMAP" id="MF_01220_B">
    <property type="entry name" value="PyrH_B"/>
    <property type="match status" value="1"/>
</dbReference>
<feature type="binding site" evidence="11">
    <location>
        <position position="54"/>
    </location>
    <ligand>
        <name>ATP</name>
        <dbReference type="ChEBI" id="CHEBI:30616"/>
    </ligand>
</feature>
<dbReference type="AlphaFoldDB" id="A0A235BVA0"/>
<evidence type="ECO:0000256" key="8">
    <source>
        <dbReference type="ARBA" id="ARBA00022840"/>
    </source>
</evidence>
<feature type="binding site" evidence="11">
    <location>
        <begin position="7"/>
        <end position="10"/>
    </location>
    <ligand>
        <name>ATP</name>
        <dbReference type="ChEBI" id="CHEBI:30616"/>
    </ligand>
</feature>
<evidence type="ECO:0000256" key="6">
    <source>
        <dbReference type="ARBA" id="ARBA00022741"/>
    </source>
</evidence>
<evidence type="ECO:0000256" key="3">
    <source>
        <dbReference type="ARBA" id="ARBA00007614"/>
    </source>
</evidence>
<feature type="domain" description="Aspartate/glutamate/uridylate kinase" evidence="12">
    <location>
        <begin position="2"/>
        <end position="211"/>
    </location>
</feature>
<protein>
    <recommendedName>
        <fullName evidence="11">Uridylate kinase</fullName>
        <shortName evidence="11">UK</shortName>
        <ecNumber evidence="11">2.7.4.22</ecNumber>
    </recommendedName>
    <alternativeName>
        <fullName evidence="11">Uridine monophosphate kinase</fullName>
        <shortName evidence="11">UMP kinase</shortName>
        <shortName evidence="11">UMPK</shortName>
    </alternativeName>
</protein>
<dbReference type="GO" id="GO:0033862">
    <property type="term" value="F:UMP kinase activity"/>
    <property type="evidence" value="ECO:0007669"/>
    <property type="project" value="UniProtKB-EC"/>
</dbReference>
<dbReference type="GO" id="GO:0006225">
    <property type="term" value="P:UDP biosynthetic process"/>
    <property type="evidence" value="ECO:0007669"/>
    <property type="project" value="TreeGrafter"/>
</dbReference>
<keyword evidence="6 11" id="KW-0547">Nucleotide-binding</keyword>
<comment type="caution">
    <text evidence="13">The sequence shown here is derived from an EMBL/GenBank/DDBJ whole genome shotgun (WGS) entry which is preliminary data.</text>
</comment>
<evidence type="ECO:0000256" key="1">
    <source>
        <dbReference type="ARBA" id="ARBA00004496"/>
    </source>
</evidence>
<comment type="function">
    <text evidence="11">Catalyzes the reversible phosphorylation of UMP to UDP.</text>
</comment>
<gene>
    <name evidence="11" type="primary">pyrH</name>
    <name evidence="13" type="ORF">CH333_04250</name>
</gene>
<evidence type="ECO:0000256" key="4">
    <source>
        <dbReference type="ARBA" id="ARBA00022490"/>
    </source>
</evidence>
<dbReference type="InterPro" id="IPR015963">
    <property type="entry name" value="Uridylate_kinase_bac"/>
</dbReference>
<comment type="activity regulation">
    <text evidence="11">Inhibited by UTP.</text>
</comment>
<feature type="binding site" evidence="11">
    <location>
        <position position="166"/>
    </location>
    <ligand>
        <name>ATP</name>
        <dbReference type="ChEBI" id="CHEBI:30616"/>
    </ligand>
</feature>
<dbReference type="InterPro" id="IPR001048">
    <property type="entry name" value="Asp/Glu/Uridylate_kinase"/>
</dbReference>
<evidence type="ECO:0000256" key="5">
    <source>
        <dbReference type="ARBA" id="ARBA00022679"/>
    </source>
</evidence>
<dbReference type="UniPathway" id="UPA00159">
    <property type="reaction ID" value="UER00275"/>
</dbReference>
<dbReference type="GO" id="GO:0044210">
    <property type="term" value="P:'de novo' CTP biosynthetic process"/>
    <property type="evidence" value="ECO:0007669"/>
    <property type="project" value="UniProtKB-UniRule"/>
</dbReference>
<comment type="similarity">
    <text evidence="3 11">Belongs to the UMP kinase family.</text>
</comment>
<feature type="binding site" evidence="11">
    <location>
        <position position="50"/>
    </location>
    <ligand>
        <name>ATP</name>
        <dbReference type="ChEBI" id="CHEBI:30616"/>
    </ligand>
</feature>
<dbReference type="Pfam" id="PF00696">
    <property type="entry name" value="AA_kinase"/>
    <property type="match status" value="1"/>
</dbReference>
<dbReference type="CDD" id="cd04254">
    <property type="entry name" value="AAK_UMPK-PyrH-Ec"/>
    <property type="match status" value="1"/>
</dbReference>
<evidence type="ECO:0000256" key="2">
    <source>
        <dbReference type="ARBA" id="ARBA00004791"/>
    </source>
</evidence>
<feature type="binding site" evidence="11">
    <location>
        <position position="49"/>
    </location>
    <ligand>
        <name>UMP</name>
        <dbReference type="ChEBI" id="CHEBI:57865"/>
    </ligand>
</feature>
<comment type="caution">
    <text evidence="11">Lacks conserved residue(s) required for the propagation of feature annotation.</text>
</comment>
<dbReference type="EMBL" id="NOZQ01000085">
    <property type="protein sequence ID" value="OYD16114.1"/>
    <property type="molecule type" value="Genomic_DNA"/>
</dbReference>
<evidence type="ECO:0000256" key="7">
    <source>
        <dbReference type="ARBA" id="ARBA00022777"/>
    </source>
</evidence>
<dbReference type="InterPro" id="IPR036393">
    <property type="entry name" value="AceGlu_kinase-like_sf"/>
</dbReference>
<evidence type="ECO:0000313" key="13">
    <source>
        <dbReference type="EMBL" id="OYD16114.1"/>
    </source>
</evidence>
<dbReference type="PIRSF" id="PIRSF005650">
    <property type="entry name" value="Uridylate_kin"/>
    <property type="match status" value="1"/>
</dbReference>
<feature type="binding site" evidence="11">
    <location>
        <position position="163"/>
    </location>
    <ligand>
        <name>ATP</name>
        <dbReference type="ChEBI" id="CHEBI:30616"/>
    </ligand>
</feature>
<proteinExistence type="inferred from homology"/>
<dbReference type="FunFam" id="3.40.1160.10:FF:000001">
    <property type="entry name" value="Uridylate kinase"/>
    <property type="match status" value="1"/>
</dbReference>
<evidence type="ECO:0000256" key="9">
    <source>
        <dbReference type="ARBA" id="ARBA00022975"/>
    </source>
</evidence>
<accession>A0A235BVA0</accession>
<sequence>MKRVILKLSGEIFQGGQEFGIDVLQLRRLTKEIAHIHGKGMELGIVVGGGNFIRGSNNLLRGIDRVTSDYMGMLGTLMNALALQNMIENFGVATRLQSGIEVKSLAEPFIRRRAIRHIEKGRVLLFACGTGSPYFTTDTASVLRAIELKADAILKGTKVNGVYDKDPLKYPDAKKYDRISYEEFIERELRVMDMTAVTLAKSEKIPITVFDITKPGNLISLLDGARIGTLIGKDKR</sequence>
<feature type="binding site" evidence="11">
    <location>
        <position position="157"/>
    </location>
    <ligand>
        <name>ATP</name>
        <dbReference type="ChEBI" id="CHEBI:30616"/>
    </ligand>
</feature>
<comment type="subcellular location">
    <subcellularLocation>
        <location evidence="1 11">Cytoplasm</location>
    </subcellularLocation>
</comment>
<dbReference type="EC" id="2.7.4.22" evidence="11"/>
<name>A0A235BVA0_UNCW3</name>
<keyword evidence="7 11" id="KW-0418">Kinase</keyword>
<evidence type="ECO:0000259" key="12">
    <source>
        <dbReference type="Pfam" id="PF00696"/>
    </source>
</evidence>
<feature type="binding site" evidence="11">
    <location>
        <begin position="130"/>
        <end position="137"/>
    </location>
    <ligand>
        <name>UMP</name>
        <dbReference type="ChEBI" id="CHEBI:57865"/>
    </ligand>
</feature>
<comment type="catalytic activity">
    <reaction evidence="10 11">
        <text>UMP + ATP = UDP + ADP</text>
        <dbReference type="Rhea" id="RHEA:24400"/>
        <dbReference type="ChEBI" id="CHEBI:30616"/>
        <dbReference type="ChEBI" id="CHEBI:57865"/>
        <dbReference type="ChEBI" id="CHEBI:58223"/>
        <dbReference type="ChEBI" id="CHEBI:456216"/>
        <dbReference type="EC" id="2.7.4.22"/>
    </reaction>
</comment>
<evidence type="ECO:0000313" key="14">
    <source>
        <dbReference type="Proteomes" id="UP000215215"/>
    </source>
</evidence>
<dbReference type="Proteomes" id="UP000215215">
    <property type="component" value="Unassembled WGS sequence"/>
</dbReference>
<reference evidence="13 14" key="1">
    <citation type="submission" date="2017-07" db="EMBL/GenBank/DDBJ databases">
        <title>Recovery of genomes from metagenomes via a dereplication, aggregation, and scoring strategy.</title>
        <authorList>
            <person name="Sieber C.M."/>
            <person name="Probst A.J."/>
            <person name="Sharrar A."/>
            <person name="Thomas B.C."/>
            <person name="Hess M."/>
            <person name="Tringe S.G."/>
            <person name="Banfield J.F."/>
        </authorList>
    </citation>
    <scope>NUCLEOTIDE SEQUENCE [LARGE SCALE GENOMIC DNA]</scope>
    <source>
        <strain evidence="13">JGI_Cruoil_03_44_89</strain>
    </source>
</reference>
<keyword evidence="9 11" id="KW-0665">Pyrimidine biosynthesis</keyword>
<keyword evidence="4 11" id="KW-0963">Cytoplasm</keyword>
<dbReference type="Gene3D" id="3.40.1160.10">
    <property type="entry name" value="Acetylglutamate kinase-like"/>
    <property type="match status" value="1"/>
</dbReference>
<organism evidence="13 14">
    <name type="scientific">candidate division WOR-3 bacterium JGI_Cruoil_03_44_89</name>
    <dbReference type="NCBI Taxonomy" id="1973748"/>
    <lineage>
        <taxon>Bacteria</taxon>
        <taxon>Bacteria division WOR-3</taxon>
    </lineage>
</organism>
<dbReference type="PANTHER" id="PTHR42833">
    <property type="entry name" value="URIDYLATE KINASE"/>
    <property type="match status" value="1"/>
</dbReference>